<evidence type="ECO:0000313" key="2">
    <source>
        <dbReference type="EMBL" id="GGE41258.1"/>
    </source>
</evidence>
<reference evidence="2" key="1">
    <citation type="journal article" date="2014" name="Int. J. Syst. Evol. Microbiol.">
        <title>Complete genome sequence of Corynebacterium casei LMG S-19264T (=DSM 44701T), isolated from a smear-ripened cheese.</title>
        <authorList>
            <consortium name="US DOE Joint Genome Institute (JGI-PGF)"/>
            <person name="Walter F."/>
            <person name="Albersmeier A."/>
            <person name="Kalinowski J."/>
            <person name="Ruckert C."/>
        </authorList>
    </citation>
    <scope>NUCLEOTIDE SEQUENCE</scope>
    <source>
        <strain evidence="2">CCM 7684</strain>
    </source>
</reference>
<accession>A0A8J2VYE9</accession>
<organism evidence="2 3">
    <name type="scientific">Agaricicola taiwanensis</name>
    <dbReference type="NCBI Taxonomy" id="591372"/>
    <lineage>
        <taxon>Bacteria</taxon>
        <taxon>Pseudomonadati</taxon>
        <taxon>Pseudomonadota</taxon>
        <taxon>Alphaproteobacteria</taxon>
        <taxon>Rhodobacterales</taxon>
        <taxon>Paracoccaceae</taxon>
        <taxon>Agaricicola</taxon>
    </lineage>
</organism>
<dbReference type="InterPro" id="IPR000120">
    <property type="entry name" value="Amidase"/>
</dbReference>
<dbReference type="AlphaFoldDB" id="A0A8J2VYE9"/>
<keyword evidence="3" id="KW-1185">Reference proteome</keyword>
<dbReference type="Pfam" id="PF01425">
    <property type="entry name" value="Amidase"/>
    <property type="match status" value="1"/>
</dbReference>
<protein>
    <submittedName>
        <fullName evidence="2">Amidase</fullName>
    </submittedName>
</protein>
<dbReference type="PANTHER" id="PTHR11895">
    <property type="entry name" value="TRANSAMIDASE"/>
    <property type="match status" value="1"/>
</dbReference>
<feature type="domain" description="Amidase" evidence="1">
    <location>
        <begin position="27"/>
        <end position="447"/>
    </location>
</feature>
<dbReference type="SUPFAM" id="SSF75304">
    <property type="entry name" value="Amidase signature (AS) enzymes"/>
    <property type="match status" value="1"/>
</dbReference>
<name>A0A8J2VYE9_9RHOB</name>
<dbReference type="RefSeq" id="WP_188409434.1">
    <property type="nucleotide sequence ID" value="NZ_BMCP01000002.1"/>
</dbReference>
<sequence>MSDPDPSLWPIAQASAAIAAGRLSPVELVEATLARVETYDGALNSFATLASDHARAAAHRAEAEIRDGRRRGPLHGIPFATKDNYDSAGILTACQSHMRRDHVPTKSAAAIERMEQAGAILIGKCATAEFGTGGPSPGMLFPPARNPWDHQRYTGGSSTGSGAAVGAGLLRVALGSDTGGSVRGPAAFCGAVGLKPTYGLVSRRGVFPLSFSLDHCGPIARSVEDAAITLGGMAGPDPLDPASAMVDAGDYVSQLRTGLRGLRIGYLRSWPAKDPITDPEVMAALDTAAAMFQDLGAMVEEIAFEDEDIFLAVGRTILISEYYAVHQENLLRRPELYERPARERLMVGAFARASDYVDALRVRRRLALAFNNDIMARYDLVLTSSAVRPAWRLDEMPDEPMHMLGLTTYAFNVTGNPAMSLPSGFSSAGLPLSLQIIGRMFDEATVLRAGAAYEEATNWMTRRPALAKAVQAA</sequence>
<comment type="caution">
    <text evidence="2">The sequence shown here is derived from an EMBL/GenBank/DDBJ whole genome shotgun (WGS) entry which is preliminary data.</text>
</comment>
<dbReference type="GO" id="GO:0003824">
    <property type="term" value="F:catalytic activity"/>
    <property type="evidence" value="ECO:0007669"/>
    <property type="project" value="InterPro"/>
</dbReference>
<evidence type="ECO:0000313" key="3">
    <source>
        <dbReference type="Proteomes" id="UP000602745"/>
    </source>
</evidence>
<dbReference type="Proteomes" id="UP000602745">
    <property type="component" value="Unassembled WGS sequence"/>
</dbReference>
<proteinExistence type="predicted"/>
<gene>
    <name evidence="2" type="ORF">GCM10007276_18280</name>
</gene>
<dbReference type="InterPro" id="IPR023631">
    <property type="entry name" value="Amidase_dom"/>
</dbReference>
<dbReference type="InterPro" id="IPR036928">
    <property type="entry name" value="AS_sf"/>
</dbReference>
<evidence type="ECO:0000259" key="1">
    <source>
        <dbReference type="Pfam" id="PF01425"/>
    </source>
</evidence>
<dbReference type="Gene3D" id="3.90.1300.10">
    <property type="entry name" value="Amidase signature (AS) domain"/>
    <property type="match status" value="1"/>
</dbReference>
<dbReference type="PANTHER" id="PTHR11895:SF176">
    <property type="entry name" value="AMIDASE AMID-RELATED"/>
    <property type="match status" value="1"/>
</dbReference>
<reference evidence="2" key="2">
    <citation type="submission" date="2020-09" db="EMBL/GenBank/DDBJ databases">
        <authorList>
            <person name="Sun Q."/>
            <person name="Sedlacek I."/>
        </authorList>
    </citation>
    <scope>NUCLEOTIDE SEQUENCE</scope>
    <source>
        <strain evidence="2">CCM 7684</strain>
    </source>
</reference>
<dbReference type="EMBL" id="BMCP01000002">
    <property type="protein sequence ID" value="GGE41258.1"/>
    <property type="molecule type" value="Genomic_DNA"/>
</dbReference>